<keyword evidence="1" id="KW-0175">Coiled coil</keyword>
<name>A0ABP0GLC4_CLALP</name>
<keyword evidence="2" id="KW-0732">Signal</keyword>
<dbReference type="Proteomes" id="UP001642483">
    <property type="component" value="Unassembled WGS sequence"/>
</dbReference>
<evidence type="ECO:0000256" key="2">
    <source>
        <dbReference type="SAM" id="SignalP"/>
    </source>
</evidence>
<proteinExistence type="predicted"/>
<gene>
    <name evidence="3" type="ORF">CVLEPA_LOCUS25788</name>
</gene>
<accession>A0ABP0GLC4</accession>
<evidence type="ECO:0000256" key="1">
    <source>
        <dbReference type="SAM" id="Coils"/>
    </source>
</evidence>
<organism evidence="3 4">
    <name type="scientific">Clavelina lepadiformis</name>
    <name type="common">Light-bulb sea squirt</name>
    <name type="synonym">Ascidia lepadiformis</name>
    <dbReference type="NCBI Taxonomy" id="159417"/>
    <lineage>
        <taxon>Eukaryota</taxon>
        <taxon>Metazoa</taxon>
        <taxon>Chordata</taxon>
        <taxon>Tunicata</taxon>
        <taxon>Ascidiacea</taxon>
        <taxon>Aplousobranchia</taxon>
        <taxon>Clavelinidae</taxon>
        <taxon>Clavelina</taxon>
    </lineage>
</organism>
<protein>
    <submittedName>
        <fullName evidence="3">Uncharacterized protein</fullName>
    </submittedName>
</protein>
<feature type="signal peptide" evidence="2">
    <location>
        <begin position="1"/>
        <end position="18"/>
    </location>
</feature>
<sequence length="330" mass="37814">MEITIFISLLIHAKQCTSVFCQSTYSTMRDQRDEQHNYFLQREISMKNELHEQMETIKDEKSLQSKDLAVLKTEHLLLKDDLNYIQAHQGLWNKEKEMLRQEIGELTDNCHSLKNDLEVEKETVSMLSSKNTSLAEELLTSKSQFPSSPSSLPSRHLTKETTSEIEELVEKFYQQKFKTAEQFNDDRVTSLLNQVSDYEQQLTAEKHLRQETEVKVAALEKELHKMKQEAESLLSLSIKRCRNGLNLSQKMTSNRLMVLSDISNLDATFNSTMDYRTANSSVFSLADGDSSAKNLVADTSSPSQLDFCSEKIKLANERAIAELKKLSIIK</sequence>
<feature type="chain" id="PRO_5046845952" evidence="2">
    <location>
        <begin position="19"/>
        <end position="330"/>
    </location>
</feature>
<evidence type="ECO:0000313" key="4">
    <source>
        <dbReference type="Proteomes" id="UP001642483"/>
    </source>
</evidence>
<feature type="coiled-coil region" evidence="1">
    <location>
        <begin position="202"/>
        <end position="236"/>
    </location>
</feature>
<feature type="coiled-coil region" evidence="1">
    <location>
        <begin position="96"/>
        <end position="123"/>
    </location>
</feature>
<keyword evidence="4" id="KW-1185">Reference proteome</keyword>
<reference evidence="3 4" key="1">
    <citation type="submission" date="2024-02" db="EMBL/GenBank/DDBJ databases">
        <authorList>
            <person name="Daric V."/>
            <person name="Darras S."/>
        </authorList>
    </citation>
    <scope>NUCLEOTIDE SEQUENCE [LARGE SCALE GENOMIC DNA]</scope>
</reference>
<comment type="caution">
    <text evidence="3">The sequence shown here is derived from an EMBL/GenBank/DDBJ whole genome shotgun (WGS) entry which is preliminary data.</text>
</comment>
<dbReference type="EMBL" id="CAWYQH010000130">
    <property type="protein sequence ID" value="CAK8692527.1"/>
    <property type="molecule type" value="Genomic_DNA"/>
</dbReference>
<evidence type="ECO:0000313" key="3">
    <source>
        <dbReference type="EMBL" id="CAK8692527.1"/>
    </source>
</evidence>